<evidence type="ECO:0000313" key="14">
    <source>
        <dbReference type="EMBL" id="AEH60520.1"/>
    </source>
</evidence>
<comment type="function">
    <text evidence="2">Catalytic subunit of the ferredoxin-thioredoxin reductase (FTR), which catalyzes the two-electron reduction of thioredoxins by the electrons provided by reduced ferredoxin.</text>
</comment>
<comment type="subunit">
    <text evidence="11">Heterodimer of subunit A (variable subunit) and subunit B (catalytic subunit). Heterodimeric FTR forms a complex with ferredoxin and thioredoxin.</text>
</comment>
<evidence type="ECO:0000256" key="10">
    <source>
        <dbReference type="ARBA" id="ARBA00023157"/>
    </source>
</evidence>
<keyword evidence="15" id="KW-1185">Reference proteome</keyword>
<dbReference type="OrthoDB" id="45654at2157"/>
<proteinExistence type="inferred from homology"/>
<keyword evidence="9" id="KW-0411">Iron-sulfur</keyword>
<keyword evidence="7" id="KW-0560">Oxidoreductase</keyword>
<evidence type="ECO:0000256" key="2">
    <source>
        <dbReference type="ARBA" id="ARBA00003945"/>
    </source>
</evidence>
<accession>F7XK55</accession>
<evidence type="ECO:0000256" key="1">
    <source>
        <dbReference type="ARBA" id="ARBA00001966"/>
    </source>
</evidence>
<dbReference type="PANTHER" id="PTHR35113:SF1">
    <property type="entry name" value="FERREDOXIN-THIOREDOXIN REDUCTASE CATALYTIC CHAIN, CHLOROPLASTIC"/>
    <property type="match status" value="1"/>
</dbReference>
<dbReference type="GO" id="GO:0046872">
    <property type="term" value="F:metal ion binding"/>
    <property type="evidence" value="ECO:0007669"/>
    <property type="project" value="UniProtKB-KW"/>
</dbReference>
<dbReference type="Gene3D" id="3.90.460.10">
    <property type="entry name" value="Ferredoxin thioredoxin reductase catalytic beta subunit"/>
    <property type="match status" value="1"/>
</dbReference>
<comment type="cofactor">
    <cofactor evidence="1">
        <name>[4Fe-4S] cluster</name>
        <dbReference type="ChEBI" id="CHEBI:49883"/>
    </cofactor>
</comment>
<dbReference type="Pfam" id="PF02943">
    <property type="entry name" value="FeThRed_B"/>
    <property type="match status" value="1"/>
</dbReference>
<sequence length="91" mass="10752">MTEETKNKIRKWAQKYAEKKGYALNPDEEILDMVIEGLSNNLEKYGKRYCPCRIITGDEKEDRKIICPCIYHEEEVETDGSCHCSLFFKRK</sequence>
<dbReference type="GO" id="GO:0051539">
    <property type="term" value="F:4 iron, 4 sulfur cluster binding"/>
    <property type="evidence" value="ECO:0007669"/>
    <property type="project" value="UniProtKB-KW"/>
</dbReference>
<gene>
    <name evidence="14" type="ordered locus">Mzhil_0653</name>
</gene>
<reference evidence="14 15" key="1">
    <citation type="submission" date="2010-07" db="EMBL/GenBank/DDBJ databases">
        <title>The complete genome of Methanosalsum zhilinae DSM 4017.</title>
        <authorList>
            <consortium name="US DOE Joint Genome Institute (JGI-PGF)"/>
            <person name="Lucas S."/>
            <person name="Copeland A."/>
            <person name="Lapidus A."/>
            <person name="Glavina del Rio T."/>
            <person name="Dalin E."/>
            <person name="Tice H."/>
            <person name="Bruce D."/>
            <person name="Goodwin L."/>
            <person name="Pitluck S."/>
            <person name="Kyrpides N."/>
            <person name="Mavromatis K."/>
            <person name="Ovchinnikova G."/>
            <person name="Daligault H."/>
            <person name="Detter J.C."/>
            <person name="Han C."/>
            <person name="Tapia R."/>
            <person name="Larimer F."/>
            <person name="Land M."/>
            <person name="Hauser L."/>
            <person name="Markowitz V."/>
            <person name="Cheng J.-F."/>
            <person name="Hugenholtz P."/>
            <person name="Woyke T."/>
            <person name="Wu D."/>
            <person name="Spring S."/>
            <person name="Schueler E."/>
            <person name="Brambilla E."/>
            <person name="Klenk H.-P."/>
            <person name="Eisen J.A."/>
        </authorList>
    </citation>
    <scope>NUCLEOTIDE SEQUENCE [LARGE SCALE GENOMIC DNA]</scope>
    <source>
        <strain evidence="15">DSM 4017 / NBRC 107636 / OCM 62 / WeN5</strain>
    </source>
</reference>
<name>F7XK55_METZD</name>
<dbReference type="KEGG" id="mzh:Mzhil_0653"/>
<dbReference type="AlphaFoldDB" id="F7XK55"/>
<keyword evidence="6" id="KW-0479">Metal-binding</keyword>
<comment type="catalytic activity">
    <reaction evidence="13">
        <text>[thioredoxin]-disulfide + 2 reduced [2Fe-2S]-[ferredoxin] + 2 H(+) = [thioredoxin]-dithiol + 2 oxidized [2Fe-2S]-[ferredoxin]</text>
        <dbReference type="Rhea" id="RHEA:42336"/>
        <dbReference type="Rhea" id="RHEA-COMP:10000"/>
        <dbReference type="Rhea" id="RHEA-COMP:10001"/>
        <dbReference type="Rhea" id="RHEA-COMP:10698"/>
        <dbReference type="Rhea" id="RHEA-COMP:10700"/>
        <dbReference type="ChEBI" id="CHEBI:15378"/>
        <dbReference type="ChEBI" id="CHEBI:29950"/>
        <dbReference type="ChEBI" id="CHEBI:33737"/>
        <dbReference type="ChEBI" id="CHEBI:33738"/>
        <dbReference type="ChEBI" id="CHEBI:50058"/>
        <dbReference type="EC" id="1.8.7.2"/>
    </reaction>
</comment>
<dbReference type="GeneID" id="10822264"/>
<evidence type="ECO:0000256" key="8">
    <source>
        <dbReference type="ARBA" id="ARBA00023004"/>
    </source>
</evidence>
<evidence type="ECO:0000256" key="5">
    <source>
        <dbReference type="ARBA" id="ARBA00022485"/>
    </source>
</evidence>
<comment type="similarity">
    <text evidence="3">Belongs to the ferredoxin thioredoxin reductase beta subunit family.</text>
</comment>
<evidence type="ECO:0000256" key="13">
    <source>
        <dbReference type="ARBA" id="ARBA00048150"/>
    </source>
</evidence>
<dbReference type="InterPro" id="IPR004209">
    <property type="entry name" value="FTR_bsu"/>
</dbReference>
<dbReference type="RefSeq" id="WP_013897959.1">
    <property type="nucleotide sequence ID" value="NC_015676.1"/>
</dbReference>
<evidence type="ECO:0000256" key="12">
    <source>
        <dbReference type="ARBA" id="ARBA00030295"/>
    </source>
</evidence>
<dbReference type="EMBL" id="CP002101">
    <property type="protein sequence ID" value="AEH60520.1"/>
    <property type="molecule type" value="Genomic_DNA"/>
</dbReference>
<dbReference type="SUPFAM" id="SSF57662">
    <property type="entry name" value="Ferredoxin thioredoxin reductase (FTR), catalytic beta chain"/>
    <property type="match status" value="1"/>
</dbReference>
<evidence type="ECO:0000256" key="9">
    <source>
        <dbReference type="ARBA" id="ARBA00023014"/>
    </source>
</evidence>
<dbReference type="PANTHER" id="PTHR35113">
    <property type="entry name" value="FERREDOXIN-THIOREDOXIN REDUCTASE CATALYTIC CHAIN, CHLOROPLASTIC"/>
    <property type="match status" value="1"/>
</dbReference>
<dbReference type="Proteomes" id="UP000006622">
    <property type="component" value="Chromosome"/>
</dbReference>
<organism evidence="14 15">
    <name type="scientific">Methanosalsum zhilinae (strain DSM 4017 / NBRC 107636 / OCM 62 / WeN5)</name>
    <name type="common">Methanohalophilus zhilinae</name>
    <dbReference type="NCBI Taxonomy" id="679901"/>
    <lineage>
        <taxon>Archaea</taxon>
        <taxon>Methanobacteriati</taxon>
        <taxon>Methanobacteriota</taxon>
        <taxon>Stenosarchaea group</taxon>
        <taxon>Methanomicrobia</taxon>
        <taxon>Methanosarcinales</taxon>
        <taxon>Methanosarcinaceae</taxon>
        <taxon>Methanosalsum</taxon>
    </lineage>
</organism>
<dbReference type="InterPro" id="IPR036644">
    <property type="entry name" value="FTR_bsu_sf"/>
</dbReference>
<evidence type="ECO:0000256" key="11">
    <source>
        <dbReference type="ARBA" id="ARBA00026011"/>
    </source>
</evidence>
<keyword evidence="8" id="KW-0408">Iron</keyword>
<keyword evidence="5" id="KW-0004">4Fe-4S</keyword>
<dbReference type="EC" id="1.8.7.2" evidence="4"/>
<evidence type="ECO:0000256" key="7">
    <source>
        <dbReference type="ARBA" id="ARBA00023002"/>
    </source>
</evidence>
<dbReference type="GO" id="GO:0016730">
    <property type="term" value="F:oxidoreductase activity, acting on iron-sulfur proteins as donors"/>
    <property type="evidence" value="ECO:0007669"/>
    <property type="project" value="InterPro"/>
</dbReference>
<dbReference type="STRING" id="679901.Mzhil_0653"/>
<keyword evidence="10" id="KW-1015">Disulfide bond</keyword>
<evidence type="ECO:0000256" key="6">
    <source>
        <dbReference type="ARBA" id="ARBA00022723"/>
    </source>
</evidence>
<protein>
    <recommendedName>
        <fullName evidence="4">ferredoxin:thioredoxin reductase</fullName>
        <ecNumber evidence="4">1.8.7.2</ecNumber>
    </recommendedName>
    <alternativeName>
        <fullName evidence="12">Ferredoxin-thioredoxin reductase subunit B</fullName>
    </alternativeName>
</protein>
<evidence type="ECO:0000313" key="15">
    <source>
        <dbReference type="Proteomes" id="UP000006622"/>
    </source>
</evidence>
<dbReference type="HOGENOM" id="CLU_169701_1_0_2"/>
<evidence type="ECO:0000256" key="4">
    <source>
        <dbReference type="ARBA" id="ARBA00012358"/>
    </source>
</evidence>
<evidence type="ECO:0000256" key="3">
    <source>
        <dbReference type="ARBA" id="ARBA00007941"/>
    </source>
</evidence>